<keyword evidence="4" id="KW-1003">Cell membrane</keyword>
<evidence type="ECO:0000256" key="5">
    <source>
        <dbReference type="ARBA" id="ARBA00022692"/>
    </source>
</evidence>
<dbReference type="FunFam" id="1.20.1720.10:FF:000004">
    <property type="entry name" value="EmrB/QacA family drug resistance transporter"/>
    <property type="match status" value="1"/>
</dbReference>
<dbReference type="PROSITE" id="PS50850">
    <property type="entry name" value="MFS"/>
    <property type="match status" value="1"/>
</dbReference>
<dbReference type="InterPro" id="IPR020846">
    <property type="entry name" value="MFS_dom"/>
</dbReference>
<evidence type="ECO:0000256" key="4">
    <source>
        <dbReference type="ARBA" id="ARBA00022475"/>
    </source>
</evidence>
<evidence type="ECO:0000256" key="8">
    <source>
        <dbReference type="SAM" id="Phobius"/>
    </source>
</evidence>
<dbReference type="GO" id="GO:0022857">
    <property type="term" value="F:transmembrane transporter activity"/>
    <property type="evidence" value="ECO:0007669"/>
    <property type="project" value="InterPro"/>
</dbReference>
<evidence type="ECO:0000256" key="6">
    <source>
        <dbReference type="ARBA" id="ARBA00022989"/>
    </source>
</evidence>
<keyword evidence="6 8" id="KW-1133">Transmembrane helix</keyword>
<comment type="caution">
    <text evidence="10">The sequence shown here is derived from an EMBL/GenBank/DDBJ whole genome shotgun (WGS) entry which is preliminary data.</text>
</comment>
<dbReference type="CDD" id="cd17502">
    <property type="entry name" value="MFS_Azr1_MDR_like"/>
    <property type="match status" value="1"/>
</dbReference>
<evidence type="ECO:0000256" key="7">
    <source>
        <dbReference type="ARBA" id="ARBA00023136"/>
    </source>
</evidence>
<feature type="domain" description="Major facilitator superfamily (MFS) profile" evidence="9">
    <location>
        <begin position="17"/>
        <end position="465"/>
    </location>
</feature>
<feature type="transmembrane region" description="Helical" evidence="8">
    <location>
        <begin position="303"/>
        <end position="324"/>
    </location>
</feature>
<dbReference type="InterPro" id="IPR036259">
    <property type="entry name" value="MFS_trans_sf"/>
</dbReference>
<name>A0A8J3XRY1_9ACTN</name>
<keyword evidence="11" id="KW-1185">Reference proteome</keyword>
<feature type="transmembrane region" description="Helical" evidence="8">
    <location>
        <begin position="336"/>
        <end position="356"/>
    </location>
</feature>
<feature type="transmembrane region" description="Helical" evidence="8">
    <location>
        <begin position="107"/>
        <end position="128"/>
    </location>
</feature>
<feature type="transmembrane region" description="Helical" evidence="8">
    <location>
        <begin position="140"/>
        <end position="158"/>
    </location>
</feature>
<keyword evidence="7 8" id="KW-0472">Membrane</keyword>
<dbReference type="PANTHER" id="PTHR23501:SF197">
    <property type="entry name" value="COMD"/>
    <property type="match status" value="1"/>
</dbReference>
<proteinExistence type="inferred from homology"/>
<dbReference type="EMBL" id="BOOR01000006">
    <property type="protein sequence ID" value="GII52552.1"/>
    <property type="molecule type" value="Genomic_DNA"/>
</dbReference>
<gene>
    <name evidence="10" type="ORF">Pth03_09410</name>
</gene>
<comment type="subcellular location">
    <subcellularLocation>
        <location evidence="1">Cell membrane</location>
        <topology evidence="1">Multi-pass membrane protein</topology>
    </subcellularLocation>
</comment>
<evidence type="ECO:0000256" key="2">
    <source>
        <dbReference type="ARBA" id="ARBA00007520"/>
    </source>
</evidence>
<dbReference type="Gene3D" id="1.20.1250.20">
    <property type="entry name" value="MFS general substrate transporter like domains"/>
    <property type="match status" value="1"/>
</dbReference>
<dbReference type="InterPro" id="IPR011701">
    <property type="entry name" value="MFS"/>
</dbReference>
<dbReference type="GO" id="GO:0005886">
    <property type="term" value="C:plasma membrane"/>
    <property type="evidence" value="ECO:0007669"/>
    <property type="project" value="UniProtKB-SubCell"/>
</dbReference>
<feature type="transmembrane region" description="Helical" evidence="8">
    <location>
        <begin position="170"/>
        <end position="191"/>
    </location>
</feature>
<keyword evidence="3" id="KW-0813">Transport</keyword>
<dbReference type="PRINTS" id="PR01036">
    <property type="entry name" value="TCRTETB"/>
</dbReference>
<dbReference type="Proteomes" id="UP000605992">
    <property type="component" value="Unassembled WGS sequence"/>
</dbReference>
<dbReference type="PANTHER" id="PTHR23501">
    <property type="entry name" value="MAJOR FACILITATOR SUPERFAMILY"/>
    <property type="match status" value="1"/>
</dbReference>
<dbReference type="Pfam" id="PF07690">
    <property type="entry name" value="MFS_1"/>
    <property type="match status" value="1"/>
</dbReference>
<sequence>MMPHAPKALSPRAVLVLLVPLSLVLFISNLDQTIVAAALPSIGRDLGDLADMPWIATSYLLTSAVTTLLLGKLGDMYGRKPVFLFSIAVFLIGSVLCGIAQSMVWLVLFRALQGIGGGGLNSLVMAIIGDVVPARQRSKYQALTGIVATVALIAGPLLGGSFSDALSWRWIFYINVPIGVLALAVSAARLHLPRPASRGRVDLAGSLLAAVFTTTTLLYADWGGTRYAWGSPVVVGLIAVSVATLAFYLVVERRAAEPITPLHLFRSGIFTIASAQFLIATLVLFVAMLYVPLFLQTVQHRTAFTSGLFVIPMLAGLVAATAVAGPLITRTGRYKIYPVLGAVLTGTSMAVISRAGAGTDDLALIVPLVFAGAGIGLFVQVALLAGQNAVEHRHLGVATGALNFFKSLGGAFGAAVFGAILTARLGAGGADAAHVVAAFQTVFFWTVPFMAVSLVLALIMREKPLSEEMIDVVEGKVEVPEY</sequence>
<organism evidence="10 11">
    <name type="scientific">Planotetraspora thailandica</name>
    <dbReference type="NCBI Taxonomy" id="487172"/>
    <lineage>
        <taxon>Bacteria</taxon>
        <taxon>Bacillati</taxon>
        <taxon>Actinomycetota</taxon>
        <taxon>Actinomycetes</taxon>
        <taxon>Streptosporangiales</taxon>
        <taxon>Streptosporangiaceae</taxon>
        <taxon>Planotetraspora</taxon>
    </lineage>
</organism>
<dbReference type="SUPFAM" id="SSF103473">
    <property type="entry name" value="MFS general substrate transporter"/>
    <property type="match status" value="1"/>
</dbReference>
<feature type="transmembrane region" description="Helical" evidence="8">
    <location>
        <begin position="228"/>
        <end position="251"/>
    </location>
</feature>
<reference evidence="10" key="1">
    <citation type="submission" date="2021-01" db="EMBL/GenBank/DDBJ databases">
        <title>Whole genome shotgun sequence of Planotetraspora thailandica NBRC 104271.</title>
        <authorList>
            <person name="Komaki H."/>
            <person name="Tamura T."/>
        </authorList>
    </citation>
    <scope>NUCLEOTIDE SEQUENCE</scope>
    <source>
        <strain evidence="10">NBRC 104271</strain>
    </source>
</reference>
<feature type="transmembrane region" description="Helical" evidence="8">
    <location>
        <begin position="433"/>
        <end position="459"/>
    </location>
</feature>
<evidence type="ECO:0000259" key="9">
    <source>
        <dbReference type="PROSITE" id="PS50850"/>
    </source>
</evidence>
<comment type="similarity">
    <text evidence="2">Belongs to the major facilitator superfamily. TCR/Tet family.</text>
</comment>
<feature type="transmembrane region" description="Helical" evidence="8">
    <location>
        <begin position="407"/>
        <end position="427"/>
    </location>
</feature>
<evidence type="ECO:0000256" key="3">
    <source>
        <dbReference type="ARBA" id="ARBA00022448"/>
    </source>
</evidence>
<evidence type="ECO:0000256" key="1">
    <source>
        <dbReference type="ARBA" id="ARBA00004651"/>
    </source>
</evidence>
<feature type="transmembrane region" description="Helical" evidence="8">
    <location>
        <begin position="203"/>
        <end position="222"/>
    </location>
</feature>
<dbReference type="Gene3D" id="1.20.1720.10">
    <property type="entry name" value="Multidrug resistance protein D"/>
    <property type="match status" value="1"/>
</dbReference>
<evidence type="ECO:0000313" key="11">
    <source>
        <dbReference type="Proteomes" id="UP000605992"/>
    </source>
</evidence>
<feature type="transmembrane region" description="Helical" evidence="8">
    <location>
        <begin position="263"/>
        <end position="291"/>
    </location>
</feature>
<protein>
    <recommendedName>
        <fullName evidence="9">Major facilitator superfamily (MFS) profile domain-containing protein</fullName>
    </recommendedName>
</protein>
<feature type="transmembrane region" description="Helical" evidence="8">
    <location>
        <begin position="52"/>
        <end position="70"/>
    </location>
</feature>
<feature type="transmembrane region" description="Helical" evidence="8">
    <location>
        <begin position="362"/>
        <end position="386"/>
    </location>
</feature>
<accession>A0A8J3XRY1</accession>
<dbReference type="AlphaFoldDB" id="A0A8J3XRY1"/>
<dbReference type="NCBIfam" id="TIGR00711">
    <property type="entry name" value="efflux_EmrB"/>
    <property type="match status" value="1"/>
</dbReference>
<dbReference type="InterPro" id="IPR004638">
    <property type="entry name" value="EmrB-like"/>
</dbReference>
<feature type="transmembrane region" description="Helical" evidence="8">
    <location>
        <begin position="82"/>
        <end position="101"/>
    </location>
</feature>
<evidence type="ECO:0000313" key="10">
    <source>
        <dbReference type="EMBL" id="GII52552.1"/>
    </source>
</evidence>
<keyword evidence="5 8" id="KW-0812">Transmembrane</keyword>